<keyword evidence="3" id="KW-1185">Reference proteome</keyword>
<feature type="transmembrane region" description="Helical" evidence="1">
    <location>
        <begin position="62"/>
        <end position="80"/>
    </location>
</feature>
<name>A0ABY7AVT8_9PSEU</name>
<evidence type="ECO:0000313" key="2">
    <source>
        <dbReference type="EMBL" id="WAL63800.1"/>
    </source>
</evidence>
<sequence length="218" mass="23651">MNAPARRGRAGLMMLLDTAAPIGLYYLLHSLGVGVFLALLTSAVVPGLTTLAQIVRHRRLDGLGAFMVGMTVLSAGAALISGSPRFLLAKDGWMTGIAGLWLLVSTRRTRPVVFYFARALLEGRVGPAGDSWDYLWDRLPGFRRVWRVASVIWGVATIADAALRFVMAYTMPVNAVPGLNGAQYAVLFVALQVITNIYYHRAGLYNPRSALYAPIRSG</sequence>
<feature type="transmembrane region" description="Helical" evidence="1">
    <location>
        <begin position="181"/>
        <end position="199"/>
    </location>
</feature>
<evidence type="ECO:0008006" key="4">
    <source>
        <dbReference type="Google" id="ProtNLM"/>
    </source>
</evidence>
<dbReference type="NCBIfam" id="NF041646">
    <property type="entry name" value="VC0807_fam"/>
    <property type="match status" value="1"/>
</dbReference>
<feature type="transmembrane region" description="Helical" evidence="1">
    <location>
        <begin position="34"/>
        <end position="55"/>
    </location>
</feature>
<keyword evidence="1" id="KW-1133">Transmembrane helix</keyword>
<keyword evidence="1" id="KW-0472">Membrane</keyword>
<dbReference type="RefSeq" id="WP_268754043.1">
    <property type="nucleotide sequence ID" value="NZ_CP113836.1"/>
</dbReference>
<organism evidence="2 3">
    <name type="scientific">Amycolatopsis cynarae</name>
    <dbReference type="NCBI Taxonomy" id="2995223"/>
    <lineage>
        <taxon>Bacteria</taxon>
        <taxon>Bacillati</taxon>
        <taxon>Actinomycetota</taxon>
        <taxon>Actinomycetes</taxon>
        <taxon>Pseudonocardiales</taxon>
        <taxon>Pseudonocardiaceae</taxon>
        <taxon>Amycolatopsis</taxon>
    </lineage>
</organism>
<reference evidence="2" key="1">
    <citation type="submission" date="2022-11" db="EMBL/GenBank/DDBJ databases">
        <authorList>
            <person name="Mo P."/>
        </authorList>
    </citation>
    <scope>NUCLEOTIDE SEQUENCE</scope>
    <source>
        <strain evidence="2">HUAS 11-8</strain>
    </source>
</reference>
<gene>
    <name evidence="2" type="ORF">ORV05_22710</name>
</gene>
<accession>A0ABY7AVT8</accession>
<feature type="transmembrane region" description="Helical" evidence="1">
    <location>
        <begin position="148"/>
        <end position="169"/>
    </location>
</feature>
<dbReference type="Proteomes" id="UP001163203">
    <property type="component" value="Chromosome"/>
</dbReference>
<evidence type="ECO:0000313" key="3">
    <source>
        <dbReference type="Proteomes" id="UP001163203"/>
    </source>
</evidence>
<protein>
    <recommendedName>
        <fullName evidence="4">Intracellular septation protein A</fullName>
    </recommendedName>
</protein>
<evidence type="ECO:0000256" key="1">
    <source>
        <dbReference type="SAM" id="Phobius"/>
    </source>
</evidence>
<keyword evidence="1" id="KW-0812">Transmembrane</keyword>
<proteinExistence type="predicted"/>
<dbReference type="EMBL" id="CP113836">
    <property type="protein sequence ID" value="WAL63800.1"/>
    <property type="molecule type" value="Genomic_DNA"/>
</dbReference>